<dbReference type="AlphaFoldDB" id="A0A6J0ZUZ6"/>
<dbReference type="OrthoDB" id="1877702at2759"/>
<evidence type="ECO:0000313" key="4">
    <source>
        <dbReference type="RefSeq" id="XP_021278637.1"/>
    </source>
</evidence>
<reference evidence="4" key="1">
    <citation type="submission" date="2025-08" db="UniProtKB">
        <authorList>
            <consortium name="RefSeq"/>
        </authorList>
    </citation>
    <scope>IDENTIFICATION</scope>
    <source>
        <tissue evidence="4">Leaf</tissue>
    </source>
</reference>
<name>A0A6J0ZUZ6_9ROSI</name>
<protein>
    <submittedName>
        <fullName evidence="4">Protein PSY2-like</fullName>
    </submittedName>
</protein>
<keyword evidence="2" id="KW-0732">Signal</keyword>
<accession>A0A6J0ZUZ6</accession>
<dbReference type="GeneID" id="110412429"/>
<feature type="region of interest" description="Disordered" evidence="1">
    <location>
        <begin position="45"/>
        <end position="81"/>
    </location>
</feature>
<sequence length="81" mass="8514">MGCFGVKLCFCLVLTLTVLASASPNTIPLSGDEVVLAAEGRSLMASTEDYSEPSANRGHDPPSRTRGRSGKNGGGRRSRMD</sequence>
<feature type="compositionally biased region" description="Basic residues" evidence="1">
    <location>
        <begin position="65"/>
        <end position="81"/>
    </location>
</feature>
<dbReference type="InterPro" id="IPR034430">
    <property type="entry name" value="PSY"/>
</dbReference>
<dbReference type="PANTHER" id="PTHR37177:SF4">
    <property type="entry name" value="PROTEIN PSY1"/>
    <property type="match status" value="1"/>
</dbReference>
<organism evidence="3 4">
    <name type="scientific">Herrania umbratica</name>
    <dbReference type="NCBI Taxonomy" id="108875"/>
    <lineage>
        <taxon>Eukaryota</taxon>
        <taxon>Viridiplantae</taxon>
        <taxon>Streptophyta</taxon>
        <taxon>Embryophyta</taxon>
        <taxon>Tracheophyta</taxon>
        <taxon>Spermatophyta</taxon>
        <taxon>Magnoliopsida</taxon>
        <taxon>eudicotyledons</taxon>
        <taxon>Gunneridae</taxon>
        <taxon>Pentapetalae</taxon>
        <taxon>rosids</taxon>
        <taxon>malvids</taxon>
        <taxon>Malvales</taxon>
        <taxon>Malvaceae</taxon>
        <taxon>Byttnerioideae</taxon>
        <taxon>Herrania</taxon>
    </lineage>
</organism>
<evidence type="ECO:0000313" key="3">
    <source>
        <dbReference type="Proteomes" id="UP000504621"/>
    </source>
</evidence>
<evidence type="ECO:0000256" key="1">
    <source>
        <dbReference type="SAM" id="MobiDB-lite"/>
    </source>
</evidence>
<evidence type="ECO:0000256" key="2">
    <source>
        <dbReference type="SAM" id="SignalP"/>
    </source>
</evidence>
<keyword evidence="3" id="KW-1185">Reference proteome</keyword>
<dbReference type="RefSeq" id="XP_021278637.1">
    <property type="nucleotide sequence ID" value="XM_021422962.1"/>
</dbReference>
<feature type="signal peptide" evidence="2">
    <location>
        <begin position="1"/>
        <end position="22"/>
    </location>
</feature>
<dbReference type="PANTHER" id="PTHR37177">
    <property type="entry name" value="PROTEIN PSY1"/>
    <property type="match status" value="1"/>
</dbReference>
<gene>
    <name evidence="4" type="primary">LOC110412429</name>
</gene>
<proteinExistence type="predicted"/>
<dbReference type="Proteomes" id="UP000504621">
    <property type="component" value="Unplaced"/>
</dbReference>
<feature type="chain" id="PRO_5026925554" evidence="2">
    <location>
        <begin position="23"/>
        <end position="81"/>
    </location>
</feature>